<accession>A0A5K7ZPE9</accession>
<proteinExistence type="predicted"/>
<keyword evidence="3" id="KW-1185">Reference proteome</keyword>
<reference evidence="2 3" key="1">
    <citation type="submission" date="2019-11" db="EMBL/GenBank/DDBJ databases">
        <title>Comparative genomics of hydrocarbon-degrading Desulfosarcina strains.</title>
        <authorList>
            <person name="Watanabe M."/>
            <person name="Kojima H."/>
            <person name="Fukui M."/>
        </authorList>
    </citation>
    <scope>NUCLEOTIDE SEQUENCE [LARGE SCALE GENOMIC DNA]</scope>
    <source>
        <strain evidence="2 3">PP31</strain>
    </source>
</reference>
<gene>
    <name evidence="2" type="ORF">DSCW_57940</name>
</gene>
<dbReference type="KEGG" id="dwd:DSCW_57940"/>
<sequence>MNYGAVSANMDSLFPIVFPIAGLIVLIGSVAFLKLFDHLAAQSVKRLLDMAGSVKNR</sequence>
<evidence type="ECO:0000313" key="3">
    <source>
        <dbReference type="Proteomes" id="UP000427769"/>
    </source>
</evidence>
<feature type="transmembrane region" description="Helical" evidence="1">
    <location>
        <begin position="12"/>
        <end position="36"/>
    </location>
</feature>
<dbReference type="AlphaFoldDB" id="A0A5K7ZPE9"/>
<keyword evidence="1" id="KW-0472">Membrane</keyword>
<dbReference type="EMBL" id="AP021875">
    <property type="protein sequence ID" value="BBO78377.1"/>
    <property type="molecule type" value="Genomic_DNA"/>
</dbReference>
<name>A0A5K7ZPE9_9BACT</name>
<evidence type="ECO:0000313" key="2">
    <source>
        <dbReference type="EMBL" id="BBO78377.1"/>
    </source>
</evidence>
<keyword evidence="1" id="KW-1133">Transmembrane helix</keyword>
<keyword evidence="1" id="KW-0812">Transmembrane</keyword>
<protein>
    <submittedName>
        <fullName evidence="2">Uncharacterized protein</fullName>
    </submittedName>
</protein>
<organism evidence="2 3">
    <name type="scientific">Desulfosarcina widdelii</name>
    <dbReference type="NCBI Taxonomy" id="947919"/>
    <lineage>
        <taxon>Bacteria</taxon>
        <taxon>Pseudomonadati</taxon>
        <taxon>Thermodesulfobacteriota</taxon>
        <taxon>Desulfobacteria</taxon>
        <taxon>Desulfobacterales</taxon>
        <taxon>Desulfosarcinaceae</taxon>
        <taxon>Desulfosarcina</taxon>
    </lineage>
</organism>
<evidence type="ECO:0000256" key="1">
    <source>
        <dbReference type="SAM" id="Phobius"/>
    </source>
</evidence>
<dbReference type="Proteomes" id="UP000427769">
    <property type="component" value="Chromosome"/>
</dbReference>